<evidence type="ECO:0000259" key="3">
    <source>
        <dbReference type="PROSITE" id="PS50075"/>
    </source>
</evidence>
<dbReference type="SUPFAM" id="SSF47336">
    <property type="entry name" value="ACP-like"/>
    <property type="match status" value="1"/>
</dbReference>
<dbReference type="RefSeq" id="WP_168363858.1">
    <property type="nucleotide sequence ID" value="NZ_CP033622.1"/>
</dbReference>
<dbReference type="PANTHER" id="PTHR45527">
    <property type="entry name" value="NONRIBOSOMAL PEPTIDE SYNTHETASE"/>
    <property type="match status" value="1"/>
</dbReference>
<dbReference type="Gene3D" id="3.30.300.30">
    <property type="match status" value="2"/>
</dbReference>
<accession>A0AAE6Z2R6</accession>
<keyword evidence="1" id="KW-0596">Phosphopantetheine</keyword>
<dbReference type="Gene3D" id="2.30.38.10">
    <property type="entry name" value="Luciferase, Domain 3"/>
    <property type="match status" value="1"/>
</dbReference>
<dbReference type="SMART" id="SM00823">
    <property type="entry name" value="PKS_PP"/>
    <property type="match status" value="1"/>
</dbReference>
<dbReference type="InterPro" id="IPR009081">
    <property type="entry name" value="PP-bd_ACP"/>
</dbReference>
<dbReference type="CDD" id="cd02142">
    <property type="entry name" value="McbC_SagB-like_oxidoreductase"/>
    <property type="match status" value="1"/>
</dbReference>
<dbReference type="Gene3D" id="3.40.50.1820">
    <property type="entry name" value="alpha/beta hydrolase"/>
    <property type="match status" value="1"/>
</dbReference>
<organism evidence="4 5">
    <name type="scientific">Dickeya zeae</name>
    <dbReference type="NCBI Taxonomy" id="204042"/>
    <lineage>
        <taxon>Bacteria</taxon>
        <taxon>Pseudomonadati</taxon>
        <taxon>Pseudomonadota</taxon>
        <taxon>Gammaproteobacteria</taxon>
        <taxon>Enterobacterales</taxon>
        <taxon>Pectobacteriaceae</taxon>
        <taxon>Dickeya</taxon>
    </lineage>
</organism>
<feature type="domain" description="Carrier" evidence="3">
    <location>
        <begin position="1137"/>
        <end position="1212"/>
    </location>
</feature>
<dbReference type="NCBIfam" id="TIGR01733">
    <property type="entry name" value="AA-adenyl-dom"/>
    <property type="match status" value="1"/>
</dbReference>
<dbReference type="CDD" id="cd05930">
    <property type="entry name" value="A_NRPS"/>
    <property type="match status" value="1"/>
</dbReference>
<dbReference type="InterPro" id="IPR000873">
    <property type="entry name" value="AMP-dep_synth/lig_dom"/>
</dbReference>
<dbReference type="InterPro" id="IPR020845">
    <property type="entry name" value="AMP-binding_CS"/>
</dbReference>
<dbReference type="Gene3D" id="3.30.559.30">
    <property type="entry name" value="Nonribosomal peptide synthetase, condensation domain"/>
    <property type="match status" value="1"/>
</dbReference>
<evidence type="ECO:0000256" key="2">
    <source>
        <dbReference type="ARBA" id="ARBA00022553"/>
    </source>
</evidence>
<dbReference type="SUPFAM" id="SSF56801">
    <property type="entry name" value="Acetyl-CoA synthetase-like"/>
    <property type="match status" value="1"/>
</dbReference>
<dbReference type="InterPro" id="IPR029058">
    <property type="entry name" value="AB_hydrolase_fold"/>
</dbReference>
<dbReference type="SUPFAM" id="SSF52777">
    <property type="entry name" value="CoA-dependent acyltransferases"/>
    <property type="match status" value="1"/>
</dbReference>
<dbReference type="FunFam" id="2.30.38.10:FF:000001">
    <property type="entry name" value="Non-ribosomal peptide synthetase PvdI"/>
    <property type="match status" value="1"/>
</dbReference>
<dbReference type="GO" id="GO:0044550">
    <property type="term" value="P:secondary metabolite biosynthetic process"/>
    <property type="evidence" value="ECO:0007669"/>
    <property type="project" value="TreeGrafter"/>
</dbReference>
<dbReference type="GO" id="GO:0072330">
    <property type="term" value="P:monocarboxylic acid biosynthetic process"/>
    <property type="evidence" value="ECO:0007669"/>
    <property type="project" value="UniProtKB-ARBA"/>
</dbReference>
<gene>
    <name evidence="4" type="ORF">DWG24_20565</name>
</gene>
<dbReference type="InterPro" id="IPR020806">
    <property type="entry name" value="PKS_PP-bd"/>
</dbReference>
<protein>
    <submittedName>
        <fullName evidence="4">Amino acid adenylation domain-containing protein</fullName>
    </submittedName>
</protein>
<dbReference type="PROSITE" id="PS00455">
    <property type="entry name" value="AMP_BINDING"/>
    <property type="match status" value="1"/>
</dbReference>
<dbReference type="Pfam" id="PF00501">
    <property type="entry name" value="AMP-binding"/>
    <property type="match status" value="1"/>
</dbReference>
<dbReference type="PROSITE" id="PS50075">
    <property type="entry name" value="CARRIER"/>
    <property type="match status" value="1"/>
</dbReference>
<dbReference type="Proteomes" id="UP000500801">
    <property type="component" value="Chromosome"/>
</dbReference>
<sequence length="1488" mass="165580">MDNISNHALNYPVLVLDKGLLPNYDDVSLARYLFSAMTLAISRISRNEEMVVGFHLHPQEIADWENDPRICKNIIALNIQLNSATPIAGFIQNMMEWITPDAIQQENNRGVRVLTLGVQPTLDDVFDLELTWQPPTDNEPVRSLVCHVDNREETVMLTLRFNPDRFSAGLVQKLSAVWRQITDYAGSDGAETLRDIGLIDEAESEHVLHVFNQTEHVWSGEKNIVERLKSQVLSQPEQTAVVFRDQRLSYRQLYHQASSLAHYLNAQSAEHERCVGVFVEPSLTLMVGVWGILLSGNAYLPLSPEYPEDRLAYMLENSQTRIVVTQPHLRERLLALAPPGIHVVTPDDVEAFVRQHSSALSDAPAIHIAPHHLAYVIYTSGSTGKPKGVMIEHHSVLNQMNWLAHTFALNNETVILQKTPMSFDAAQWEILSPACGCQVVMGEPGVYRNPEQLVDMLAEYQVTTLQCVPTLLQALLDTERLSECPALRHVFSGGEALQKHLALECLETLPDCELVNLYGPTECTINSSAFRVDSAVTRQGPDTLSIGTPVANTRYYILDNCLTPVAVGEMGELYIGGDGVARGYLNRDDLTAERFIADPFAPTDAGRRLYKTGDIASWNPDGTVQYVGRADNQVKLRGYRVELDEIRSAIETHEWVKAAAVIVKHDPFTGYQNLISFIELNAREAALMDQGNHGSHHQSKANKAQVMLQLANKGCREFPDGSYPYTLDLPGKDADEKQRRTAFFRKTYRFYDGGAVGRDDVLSLLREPLLTAAARQPGDLTLDELGHGLRYLGQFTSEERLLPKYTYASPGALYATQVFLELNGIAGLAAGYYYYQPVHHQLIRVSELTSLPSGGLRLHFVGKQGAIEPIYKNNIREVLQIEMGHIIGMLDNVLPDYGLGVVLCDSAVPDPTPLAIDPDDDYLGACDVLCGPRLPADDALEIYVQTAGTRIADLPVGTYRYIRGDLEHIADEVIDKKQVIAINQAVYERSSFGISIASLTEGWEGYVHVGRKLQHLQMNDMNIGLMSSGYSSETGHDLPAARRFWQILGRRTGPYYFFIGGRISDEQKYSEGMKEDAVHMKGPAEMIRDDLAAFMPDYMMPNKVLILDALPLTVNGKIDMKALANVDVELKHKTIVAPRTPLEQQILAIWQAKLKREEMSVDDNFFEAGGNSLIAVSLINELNMSLNASLPLQVLFQAPTVEKLAAWLSRARQEPVSRLVQLQPKGRQAPIYCWPGLGGYCMNLRLLARQMGTARPFFGIQAHGINPGEEPYATISEMAAKDIELIRQHQPHGPYTLWGYSFGARVAFETAWQLEQAGEVVESLYLLAPGSPKLRDERVVAMHRTADFDNPGYLTILFSVFIGSITDPALTRCLETVRDEEGFVAFITALNPALDDGLVRRITRIVSQTFEFSYTFSELQQRQLKAPVTILKAQGDDYSFIEDHGGFSALPPTVMDLTADHYSMLKAAGIAELASVIQYQQLPPGQVG</sequence>
<dbReference type="FunFam" id="1.10.1200.10:FF:000016">
    <property type="entry name" value="Non-ribosomal peptide synthase"/>
    <property type="match status" value="1"/>
</dbReference>
<dbReference type="PANTHER" id="PTHR45527:SF1">
    <property type="entry name" value="FATTY ACID SYNTHASE"/>
    <property type="match status" value="1"/>
</dbReference>
<proteinExistence type="predicted"/>
<dbReference type="GO" id="GO:0016491">
    <property type="term" value="F:oxidoreductase activity"/>
    <property type="evidence" value="ECO:0007669"/>
    <property type="project" value="InterPro"/>
</dbReference>
<dbReference type="InterPro" id="IPR036736">
    <property type="entry name" value="ACP-like_sf"/>
</dbReference>
<dbReference type="GO" id="GO:0005737">
    <property type="term" value="C:cytoplasm"/>
    <property type="evidence" value="ECO:0007669"/>
    <property type="project" value="TreeGrafter"/>
</dbReference>
<name>A0AAE6Z2R6_9GAMM</name>
<dbReference type="InterPro" id="IPR045851">
    <property type="entry name" value="AMP-bd_C_sf"/>
</dbReference>
<dbReference type="SUPFAM" id="SSF53474">
    <property type="entry name" value="alpha/beta-Hydrolases"/>
    <property type="match status" value="1"/>
</dbReference>
<dbReference type="InterPro" id="IPR010071">
    <property type="entry name" value="AA_adenyl_dom"/>
</dbReference>
<evidence type="ECO:0000313" key="4">
    <source>
        <dbReference type="EMBL" id="QIZ52962.1"/>
    </source>
</evidence>
<dbReference type="InterPro" id="IPR000415">
    <property type="entry name" value="Nitroreductase-like"/>
</dbReference>
<dbReference type="Gene3D" id="3.40.50.980">
    <property type="match status" value="2"/>
</dbReference>
<dbReference type="Pfam" id="PF00550">
    <property type="entry name" value="PP-binding"/>
    <property type="match status" value="1"/>
</dbReference>
<dbReference type="GO" id="GO:0031177">
    <property type="term" value="F:phosphopantetheine binding"/>
    <property type="evidence" value="ECO:0007669"/>
    <property type="project" value="InterPro"/>
</dbReference>
<dbReference type="Gene3D" id="1.10.1200.10">
    <property type="entry name" value="ACP-like"/>
    <property type="match status" value="1"/>
</dbReference>
<dbReference type="Gene3D" id="3.40.109.10">
    <property type="entry name" value="NADH Oxidase"/>
    <property type="match status" value="1"/>
</dbReference>
<dbReference type="Pfam" id="PF00975">
    <property type="entry name" value="Thioesterase"/>
    <property type="match status" value="1"/>
</dbReference>
<keyword evidence="2" id="KW-0597">Phosphoprotein</keyword>
<evidence type="ECO:0000313" key="5">
    <source>
        <dbReference type="Proteomes" id="UP000500801"/>
    </source>
</evidence>
<dbReference type="FunFam" id="3.40.50.980:FF:000001">
    <property type="entry name" value="Non-ribosomal peptide synthetase"/>
    <property type="match status" value="1"/>
</dbReference>
<dbReference type="EMBL" id="CP033622">
    <property type="protein sequence ID" value="QIZ52962.1"/>
    <property type="molecule type" value="Genomic_DNA"/>
</dbReference>
<dbReference type="InterPro" id="IPR001031">
    <property type="entry name" value="Thioesterase"/>
</dbReference>
<dbReference type="FunFam" id="3.40.50.12780:FF:000012">
    <property type="entry name" value="Non-ribosomal peptide synthetase"/>
    <property type="match status" value="1"/>
</dbReference>
<reference evidence="4 5" key="1">
    <citation type="submission" date="2018-11" db="EMBL/GenBank/DDBJ databases">
        <title>Complete genome sequence of Dickeya zeae strain CE1 infecting Canna edulis Ker-Gawl. in China.</title>
        <authorList>
            <person name="Zhang J."/>
            <person name="Lin B."/>
            <person name="Shen H."/>
            <person name="Jiang S."/>
            <person name="Pu X."/>
            <person name="Sun D."/>
        </authorList>
    </citation>
    <scope>NUCLEOTIDE SEQUENCE [LARGE SCALE GENOMIC DNA]</scope>
    <source>
        <strain evidence="4 5">CE1</strain>
    </source>
</reference>
<dbReference type="GO" id="GO:0043041">
    <property type="term" value="P:amino acid activation for nonribosomal peptide biosynthetic process"/>
    <property type="evidence" value="ECO:0007669"/>
    <property type="project" value="TreeGrafter"/>
</dbReference>
<evidence type="ECO:0000256" key="1">
    <source>
        <dbReference type="ARBA" id="ARBA00022450"/>
    </source>
</evidence>